<evidence type="ECO:0000256" key="9">
    <source>
        <dbReference type="PROSITE-ProRule" id="PRU00108"/>
    </source>
</evidence>
<evidence type="ECO:0000256" key="6">
    <source>
        <dbReference type="ARBA" id="ARBA00023163"/>
    </source>
</evidence>
<dbReference type="SMART" id="SM00389">
    <property type="entry name" value="HOX"/>
    <property type="match status" value="1"/>
</dbReference>
<dbReference type="SMR" id="A0A513WYF7"/>
<evidence type="ECO:0000259" key="12">
    <source>
        <dbReference type="PROSITE" id="PS50071"/>
    </source>
</evidence>
<dbReference type="PROSITE" id="PS50071">
    <property type="entry name" value="HOMEOBOX_2"/>
    <property type="match status" value="1"/>
</dbReference>
<evidence type="ECO:0000256" key="4">
    <source>
        <dbReference type="ARBA" id="ARBA00023125"/>
    </source>
</evidence>
<feature type="region of interest" description="Disordered" evidence="11">
    <location>
        <begin position="206"/>
        <end position="225"/>
    </location>
</feature>
<organism evidence="13">
    <name type="scientific">Larix kaempferi</name>
    <dbReference type="NCBI Taxonomy" id="54800"/>
    <lineage>
        <taxon>Eukaryota</taxon>
        <taxon>Viridiplantae</taxon>
        <taxon>Streptophyta</taxon>
        <taxon>Embryophyta</taxon>
        <taxon>Tracheophyta</taxon>
        <taxon>Spermatophyta</taxon>
        <taxon>Pinopsida</taxon>
        <taxon>Pinidae</taxon>
        <taxon>Conifers I</taxon>
        <taxon>Pinales</taxon>
        <taxon>Pinaceae</taxon>
        <taxon>Larix</taxon>
    </lineage>
</organism>
<dbReference type="GO" id="GO:0003677">
    <property type="term" value="F:DNA binding"/>
    <property type="evidence" value="ECO:0007669"/>
    <property type="project" value="UniProtKB-UniRule"/>
</dbReference>
<evidence type="ECO:0000256" key="1">
    <source>
        <dbReference type="ARBA" id="ARBA00004123"/>
    </source>
</evidence>
<dbReference type="Gene3D" id="1.10.10.60">
    <property type="entry name" value="Homeodomain-like"/>
    <property type="match status" value="1"/>
</dbReference>
<keyword evidence="6" id="KW-0804">Transcription</keyword>
<evidence type="ECO:0000256" key="8">
    <source>
        <dbReference type="ARBA" id="ARBA00024040"/>
    </source>
</evidence>
<keyword evidence="3" id="KW-0805">Transcription regulation</keyword>
<evidence type="ECO:0000256" key="11">
    <source>
        <dbReference type="SAM" id="MobiDB-lite"/>
    </source>
</evidence>
<protein>
    <submittedName>
        <fullName evidence="13">WUSCHEL-related homeobox4</fullName>
    </submittedName>
</protein>
<reference evidence="13" key="1">
    <citation type="submission" date="2019-05" db="EMBL/GenBank/DDBJ databases">
        <authorList>
            <person name="Wang H."/>
        </authorList>
    </citation>
    <scope>NUCLEOTIDE SEQUENCE</scope>
    <source>
        <tissue evidence="13">Root</tissue>
    </source>
</reference>
<evidence type="ECO:0000256" key="3">
    <source>
        <dbReference type="ARBA" id="ARBA00023015"/>
    </source>
</evidence>
<accession>A0A513WYF7</accession>
<feature type="region of interest" description="Disordered" evidence="11">
    <location>
        <begin position="285"/>
        <end position="312"/>
    </location>
</feature>
<proteinExistence type="evidence at transcript level"/>
<evidence type="ECO:0000256" key="10">
    <source>
        <dbReference type="RuleBase" id="RU000682"/>
    </source>
</evidence>
<feature type="compositionally biased region" description="Low complexity" evidence="11">
    <location>
        <begin position="206"/>
        <end position="215"/>
    </location>
</feature>
<keyword evidence="2" id="KW-0217">Developmental protein</keyword>
<dbReference type="InterPro" id="IPR009057">
    <property type="entry name" value="Homeodomain-like_sf"/>
</dbReference>
<evidence type="ECO:0000256" key="2">
    <source>
        <dbReference type="ARBA" id="ARBA00022473"/>
    </source>
</evidence>
<dbReference type="GO" id="GO:0003700">
    <property type="term" value="F:DNA-binding transcription factor activity"/>
    <property type="evidence" value="ECO:0007669"/>
    <property type="project" value="InterPro"/>
</dbReference>
<dbReference type="Pfam" id="PF00046">
    <property type="entry name" value="Homeodomain"/>
    <property type="match status" value="1"/>
</dbReference>
<keyword evidence="5 9" id="KW-0371">Homeobox</keyword>
<keyword evidence="7 9" id="KW-0539">Nucleus</keyword>
<dbReference type="EMBL" id="MK907602">
    <property type="protein sequence ID" value="QDH06714.1"/>
    <property type="molecule type" value="mRNA"/>
</dbReference>
<dbReference type="CDD" id="cd00086">
    <property type="entry name" value="homeodomain"/>
    <property type="match status" value="1"/>
</dbReference>
<dbReference type="SUPFAM" id="SSF46689">
    <property type="entry name" value="Homeodomain-like"/>
    <property type="match status" value="1"/>
</dbReference>
<keyword evidence="4 9" id="KW-0238">DNA-binding</keyword>
<feature type="domain" description="Homeobox" evidence="12">
    <location>
        <begin position="129"/>
        <end position="194"/>
    </location>
</feature>
<name>A0A513WYF7_9CONI</name>
<gene>
    <name evidence="13" type="primary">WOX4</name>
</gene>
<dbReference type="PANTHER" id="PTHR45940:SF13">
    <property type="entry name" value="WUSCHEL-RELATED HOMEOBOX 1"/>
    <property type="match status" value="1"/>
</dbReference>
<evidence type="ECO:0000256" key="7">
    <source>
        <dbReference type="ARBA" id="ARBA00023242"/>
    </source>
</evidence>
<feature type="DNA-binding region" description="Homeobox" evidence="9">
    <location>
        <begin position="131"/>
        <end position="195"/>
    </location>
</feature>
<dbReference type="FunFam" id="1.10.10.60:FF:000146">
    <property type="entry name" value="WUSCHEL-related homeobox 4"/>
    <property type="match status" value="1"/>
</dbReference>
<dbReference type="InterPro" id="IPR044555">
    <property type="entry name" value="WUSCHEL-like"/>
</dbReference>
<sequence length="483" mass="53124">MEAKMANINSVSSMAFACENGGCNKRFRPLVPKLTLSPSSAAPMANAVWSTQQSHDQYNQLQQAFCSATSGNSVSMSAAACLLEPKISRLDGKADENVNQRNQIDRLIKGDQQNMKEEQAESCAVQSQPAASGTRWNPTPDQIRILEMFYKGGMRTPNAEQIEHITAQLRQYGKIEGKNVFYWFQNHKARERQKQKRNSSMQQVAATAAKKTPTTITVDNPNELHKPNSNGTYSLYNLPFAAMSEDSRLMFASSSLLAMPCSKGLAASLAQAGVDVRTPASTAAKRDGLEVLKRNSHGPPQVQMNDEGSPSKNSMIWDSINSSGEGIITNLALSQAAADMPVNVNSCKRKNRMWQIMAPNEELGLHTESSSESICLQTSSDPINIPSEYIDEEDHRKLQTLQLFPLRPEGSLKSKGSETNTDNSMLSLHVNPSSICPYPFREISKSAESSTQKGAVFEEQKYSKAAEFFPNISADYSFLNSLT</sequence>
<evidence type="ECO:0000256" key="5">
    <source>
        <dbReference type="ARBA" id="ARBA00023155"/>
    </source>
</evidence>
<dbReference type="GO" id="GO:0099402">
    <property type="term" value="P:plant organ development"/>
    <property type="evidence" value="ECO:0007669"/>
    <property type="project" value="InterPro"/>
</dbReference>
<dbReference type="AlphaFoldDB" id="A0A513WYF7"/>
<comment type="subcellular location">
    <subcellularLocation>
        <location evidence="1 9 10">Nucleus</location>
    </subcellularLocation>
</comment>
<dbReference type="GO" id="GO:0005634">
    <property type="term" value="C:nucleus"/>
    <property type="evidence" value="ECO:0007669"/>
    <property type="project" value="UniProtKB-SubCell"/>
</dbReference>
<evidence type="ECO:0000313" key="13">
    <source>
        <dbReference type="EMBL" id="QDH06714.1"/>
    </source>
</evidence>
<feature type="compositionally biased region" description="Polar residues" evidence="11">
    <location>
        <begin position="302"/>
        <end position="312"/>
    </location>
</feature>
<comment type="similarity">
    <text evidence="8">Belongs to the WUS homeobox family.</text>
</comment>
<dbReference type="InterPro" id="IPR001356">
    <property type="entry name" value="HD"/>
</dbReference>
<dbReference type="PANTHER" id="PTHR45940">
    <property type="entry name" value="WUSCHEL-RELATED HOMEOBOX 1-RELATED"/>
    <property type="match status" value="1"/>
</dbReference>
<dbReference type="PROSITE" id="PS51257">
    <property type="entry name" value="PROKAR_LIPOPROTEIN"/>
    <property type="match status" value="1"/>
</dbReference>